<dbReference type="EMBL" id="JAEACU010000005">
    <property type="protein sequence ID" value="KAH7529186.1"/>
    <property type="molecule type" value="Genomic_DNA"/>
</dbReference>
<keyword evidence="1" id="KW-0812">Transmembrane</keyword>
<comment type="caution">
    <text evidence="2">The sequence shown here is derived from an EMBL/GenBank/DDBJ whole genome shotgun (WGS) entry which is preliminary data.</text>
</comment>
<gene>
    <name evidence="2" type="ORF">FEM48_Zijuj05G0157700</name>
</gene>
<proteinExistence type="predicted"/>
<evidence type="ECO:0000313" key="2">
    <source>
        <dbReference type="EMBL" id="KAH7529186.1"/>
    </source>
</evidence>
<protein>
    <submittedName>
        <fullName evidence="2">Uncharacterized protein</fullName>
    </submittedName>
</protein>
<organism evidence="2 3">
    <name type="scientific">Ziziphus jujuba var. spinosa</name>
    <dbReference type="NCBI Taxonomy" id="714518"/>
    <lineage>
        <taxon>Eukaryota</taxon>
        <taxon>Viridiplantae</taxon>
        <taxon>Streptophyta</taxon>
        <taxon>Embryophyta</taxon>
        <taxon>Tracheophyta</taxon>
        <taxon>Spermatophyta</taxon>
        <taxon>Magnoliopsida</taxon>
        <taxon>eudicotyledons</taxon>
        <taxon>Gunneridae</taxon>
        <taxon>Pentapetalae</taxon>
        <taxon>rosids</taxon>
        <taxon>fabids</taxon>
        <taxon>Rosales</taxon>
        <taxon>Rhamnaceae</taxon>
        <taxon>Paliureae</taxon>
        <taxon>Ziziphus</taxon>
    </lineage>
</organism>
<sequence length="141" mass="16358">MWNWKSKPTHNHSLSASMASSKWLRPEQNLGFFCMYRFIRFSQLLGLPLEYVAFSWCAISVSTLKSGLPLSLSLSLYIYIYIYFKFIYVFLVSKETRAAGVLENFAEGEKYAEHAIRKFARNRSPEIMPAINSFFTDPSRS</sequence>
<evidence type="ECO:0000256" key="1">
    <source>
        <dbReference type="SAM" id="Phobius"/>
    </source>
</evidence>
<evidence type="ECO:0000313" key="3">
    <source>
        <dbReference type="Proteomes" id="UP000813462"/>
    </source>
</evidence>
<keyword evidence="1" id="KW-0472">Membrane</keyword>
<dbReference type="Proteomes" id="UP000813462">
    <property type="component" value="Unassembled WGS sequence"/>
</dbReference>
<feature type="transmembrane region" description="Helical" evidence="1">
    <location>
        <begin position="44"/>
        <end position="64"/>
    </location>
</feature>
<reference evidence="2" key="1">
    <citation type="journal article" date="2021" name="Front. Plant Sci.">
        <title>Chromosome-Scale Genome Assembly for Chinese Sour Jujube and Insights Into Its Genome Evolution and Domestication Signature.</title>
        <authorList>
            <person name="Shen L.-Y."/>
            <person name="Luo H."/>
            <person name="Wang X.-L."/>
            <person name="Wang X.-M."/>
            <person name="Qiu X.-J."/>
            <person name="Liu H."/>
            <person name="Zhou S.-S."/>
            <person name="Jia K.-H."/>
            <person name="Nie S."/>
            <person name="Bao Y.-T."/>
            <person name="Zhang R.-G."/>
            <person name="Yun Q.-Z."/>
            <person name="Chai Y.-H."/>
            <person name="Lu J.-Y."/>
            <person name="Li Y."/>
            <person name="Zhao S.-W."/>
            <person name="Mao J.-F."/>
            <person name="Jia S.-G."/>
            <person name="Mao Y.-M."/>
        </authorList>
    </citation>
    <scope>NUCLEOTIDE SEQUENCE</scope>
    <source>
        <strain evidence="2">AT0</strain>
        <tissue evidence="2">Leaf</tissue>
    </source>
</reference>
<keyword evidence="1" id="KW-1133">Transmembrane helix</keyword>
<name>A0A978VFP7_ZIZJJ</name>
<dbReference type="PANTHER" id="PTHR33417">
    <property type="entry name" value="G-BOX BINDING PROTEIN"/>
    <property type="match status" value="1"/>
</dbReference>
<dbReference type="AlphaFoldDB" id="A0A978VFP7"/>
<feature type="transmembrane region" description="Helical" evidence="1">
    <location>
        <begin position="70"/>
        <end position="91"/>
    </location>
</feature>
<accession>A0A978VFP7</accession>